<evidence type="ECO:0000259" key="2">
    <source>
        <dbReference type="Pfam" id="PF03061"/>
    </source>
</evidence>
<comment type="caution">
    <text evidence="3">The sequence shown here is derived from an EMBL/GenBank/DDBJ whole genome shotgun (WGS) entry which is preliminary data.</text>
</comment>
<dbReference type="AlphaFoldDB" id="A0A0F9JAG2"/>
<accession>A0A0F9JAG2</accession>
<reference evidence="3" key="1">
    <citation type="journal article" date="2015" name="Nature">
        <title>Complex archaea that bridge the gap between prokaryotes and eukaryotes.</title>
        <authorList>
            <person name="Spang A."/>
            <person name="Saw J.H."/>
            <person name="Jorgensen S.L."/>
            <person name="Zaremba-Niedzwiedzka K."/>
            <person name="Martijn J."/>
            <person name="Lind A.E."/>
            <person name="van Eijk R."/>
            <person name="Schleper C."/>
            <person name="Guy L."/>
            <person name="Ettema T.J."/>
        </authorList>
    </citation>
    <scope>NUCLEOTIDE SEQUENCE</scope>
</reference>
<dbReference type="InterPro" id="IPR003736">
    <property type="entry name" value="PAAI_dom"/>
</dbReference>
<dbReference type="CDD" id="cd03443">
    <property type="entry name" value="PaaI_thioesterase"/>
    <property type="match status" value="1"/>
</dbReference>
<protein>
    <recommendedName>
        <fullName evidence="2">Thioesterase domain-containing protein</fullName>
    </recommendedName>
</protein>
<organism evidence="3">
    <name type="scientific">marine sediment metagenome</name>
    <dbReference type="NCBI Taxonomy" id="412755"/>
    <lineage>
        <taxon>unclassified sequences</taxon>
        <taxon>metagenomes</taxon>
        <taxon>ecological metagenomes</taxon>
    </lineage>
</organism>
<dbReference type="EMBL" id="LAZR01011917">
    <property type="protein sequence ID" value="KKM53937.1"/>
    <property type="molecule type" value="Genomic_DNA"/>
</dbReference>
<dbReference type="Gene3D" id="3.10.129.10">
    <property type="entry name" value="Hotdog Thioesterase"/>
    <property type="match status" value="1"/>
</dbReference>
<dbReference type="InterPro" id="IPR006683">
    <property type="entry name" value="Thioestr_dom"/>
</dbReference>
<name>A0A0F9JAG2_9ZZZZ</name>
<dbReference type="InterPro" id="IPR029069">
    <property type="entry name" value="HotDog_dom_sf"/>
</dbReference>
<dbReference type="Pfam" id="PF03061">
    <property type="entry name" value="4HBT"/>
    <property type="match status" value="1"/>
</dbReference>
<dbReference type="NCBIfam" id="TIGR00369">
    <property type="entry name" value="unchar_dom_1"/>
    <property type="match status" value="1"/>
</dbReference>
<evidence type="ECO:0000313" key="3">
    <source>
        <dbReference type="EMBL" id="KKM53937.1"/>
    </source>
</evidence>
<dbReference type="GO" id="GO:0016787">
    <property type="term" value="F:hydrolase activity"/>
    <property type="evidence" value="ECO:0007669"/>
    <property type="project" value="UniProtKB-KW"/>
</dbReference>
<proteinExistence type="predicted"/>
<dbReference type="SUPFAM" id="SSF54637">
    <property type="entry name" value="Thioesterase/thiol ester dehydrase-isomerase"/>
    <property type="match status" value="1"/>
</dbReference>
<keyword evidence="1" id="KW-0378">Hydrolase</keyword>
<sequence>MPKNFPLHHRGFHPFADLIGLEFSIHEKAHSQCVLKVDKKLMNPHNVLHGGVMYSMADTGMGAALYSLLEEDELCATVEIKISYFKPVIRGILTCDTRIIHKGKRISVLESEIMNNGDLVGKAIGTYSIVKLK</sequence>
<evidence type="ECO:0000256" key="1">
    <source>
        <dbReference type="ARBA" id="ARBA00022801"/>
    </source>
</evidence>
<dbReference type="PANTHER" id="PTHR43240">
    <property type="entry name" value="1,4-DIHYDROXY-2-NAPHTHOYL-COA THIOESTERASE 1"/>
    <property type="match status" value="1"/>
</dbReference>
<feature type="domain" description="Thioesterase" evidence="2">
    <location>
        <begin position="45"/>
        <end position="120"/>
    </location>
</feature>
<gene>
    <name evidence="3" type="ORF">LCGC14_1553980</name>
</gene>